<dbReference type="InterPro" id="IPR052389">
    <property type="entry name" value="Sec_Metab_Biosynth-Assoc"/>
</dbReference>
<protein>
    <submittedName>
        <fullName evidence="3">Thioesterase family protein</fullName>
    </submittedName>
</protein>
<dbReference type="Pfam" id="PF13622">
    <property type="entry name" value="4HBT_3"/>
    <property type="match status" value="1"/>
</dbReference>
<feature type="domain" description="Acyl-CoA thioesterase-like C-terminal" evidence="2">
    <location>
        <begin position="142"/>
        <end position="272"/>
    </location>
</feature>
<dbReference type="PANTHER" id="PTHR38110">
    <property type="entry name" value="CHROMOSOME 23, WHOLE GENOME SHOTGUN SEQUENCE"/>
    <property type="match status" value="1"/>
</dbReference>
<dbReference type="InterPro" id="IPR042171">
    <property type="entry name" value="Acyl-CoA_hotdog"/>
</dbReference>
<evidence type="ECO:0000313" key="3">
    <source>
        <dbReference type="EMBL" id="GAA2079548.1"/>
    </source>
</evidence>
<dbReference type="Gene3D" id="2.40.160.210">
    <property type="entry name" value="Acyl-CoA thioesterase, double hotdog domain"/>
    <property type="match status" value="1"/>
</dbReference>
<evidence type="ECO:0000259" key="2">
    <source>
        <dbReference type="Pfam" id="PF20789"/>
    </source>
</evidence>
<dbReference type="InterPro" id="IPR049449">
    <property type="entry name" value="TesB_ACOT8-like_N"/>
</dbReference>
<comment type="caution">
    <text evidence="3">The sequence shown here is derived from an EMBL/GenBank/DDBJ whole genome shotgun (WGS) entry which is preliminary data.</text>
</comment>
<dbReference type="SUPFAM" id="SSF54637">
    <property type="entry name" value="Thioesterase/thiol ester dehydrase-isomerase"/>
    <property type="match status" value="2"/>
</dbReference>
<evidence type="ECO:0000259" key="1">
    <source>
        <dbReference type="Pfam" id="PF13622"/>
    </source>
</evidence>
<feature type="domain" description="Acyl-CoA thioesterase-like N-terminal HotDog" evidence="1">
    <location>
        <begin position="32"/>
        <end position="118"/>
    </location>
</feature>
<reference evidence="3 4" key="1">
    <citation type="journal article" date="2019" name="Int. J. Syst. Evol. Microbiol.">
        <title>The Global Catalogue of Microorganisms (GCM) 10K type strain sequencing project: providing services to taxonomists for standard genome sequencing and annotation.</title>
        <authorList>
            <consortium name="The Broad Institute Genomics Platform"/>
            <consortium name="The Broad Institute Genome Sequencing Center for Infectious Disease"/>
            <person name="Wu L."/>
            <person name="Ma J."/>
        </authorList>
    </citation>
    <scope>NUCLEOTIDE SEQUENCE [LARGE SCALE GENOMIC DNA]</scope>
    <source>
        <strain evidence="3 4">JCM 15749</strain>
    </source>
</reference>
<proteinExistence type="predicted"/>
<keyword evidence="4" id="KW-1185">Reference proteome</keyword>
<dbReference type="Pfam" id="PF20789">
    <property type="entry name" value="4HBT_3C"/>
    <property type="match status" value="1"/>
</dbReference>
<dbReference type="EMBL" id="BAAAPY010000006">
    <property type="protein sequence ID" value="GAA2079548.1"/>
    <property type="molecule type" value="Genomic_DNA"/>
</dbReference>
<evidence type="ECO:0000313" key="4">
    <source>
        <dbReference type="Proteomes" id="UP001501480"/>
    </source>
</evidence>
<dbReference type="PANTHER" id="PTHR38110:SF1">
    <property type="entry name" value="THIOESTERASE DOMAIN-CONTAINING PROTEIN"/>
    <property type="match status" value="1"/>
</dbReference>
<name>A0ABN2W100_9ACTN</name>
<dbReference type="InterPro" id="IPR029069">
    <property type="entry name" value="HotDog_dom_sf"/>
</dbReference>
<organism evidence="3 4">
    <name type="scientific">Aeromicrobium halocynthiae</name>
    <dbReference type="NCBI Taxonomy" id="560557"/>
    <lineage>
        <taxon>Bacteria</taxon>
        <taxon>Bacillati</taxon>
        <taxon>Actinomycetota</taxon>
        <taxon>Actinomycetes</taxon>
        <taxon>Propionibacteriales</taxon>
        <taxon>Nocardioidaceae</taxon>
        <taxon>Aeromicrobium</taxon>
    </lineage>
</organism>
<dbReference type="InterPro" id="IPR049450">
    <property type="entry name" value="ACOT8-like_C"/>
</dbReference>
<gene>
    <name evidence="3" type="ORF">GCM10009821_19670</name>
</gene>
<dbReference type="Proteomes" id="UP001501480">
    <property type="component" value="Unassembled WGS sequence"/>
</dbReference>
<accession>A0ABN2W100</accession>
<dbReference type="RefSeq" id="WP_344327503.1">
    <property type="nucleotide sequence ID" value="NZ_BAAAPY010000006.1"/>
</dbReference>
<sequence length="274" mass="28983">MSTSTPPPPHELDRAVASTLGADGARHLELTADWNTPNGTANGGYVLAVVLRAVLDEAATSAPDHPDPLSVSVNYLKPPTPGPAAVAVTTVRVGRRVSVHQAVLSQAGGAVAHAVVTLHDWDTTGDAEHTPHAAPAVPGPEEGHDLAESIPAGAVPIVDRYEVRSPHVPGWLRGEPSGVPEATVWVRPEDGRRIDAVAAAAIVDGYPPVTADLGLLASATVQLTVHLRRRPDTDWALMHVTTRHVIDGYHDEDVELWDREGRLIAQSRQLAILS</sequence>